<reference evidence="2 3" key="1">
    <citation type="submission" date="2018-06" db="EMBL/GenBank/DDBJ databases">
        <title>Genomic Encyclopedia of Type Strains, Phase IV (KMG-IV): sequencing the most valuable type-strain genomes for metagenomic binning, comparative biology and taxonomic classification.</title>
        <authorList>
            <person name="Goeker M."/>
        </authorList>
    </citation>
    <scope>NUCLEOTIDE SEQUENCE [LARGE SCALE GENOMIC DNA]</scope>
    <source>
        <strain evidence="2 3">DSM 24875</strain>
    </source>
</reference>
<evidence type="ECO:0000313" key="2">
    <source>
        <dbReference type="EMBL" id="RBP14045.1"/>
    </source>
</evidence>
<evidence type="ECO:0000313" key="3">
    <source>
        <dbReference type="Proteomes" id="UP000253529"/>
    </source>
</evidence>
<dbReference type="InterPro" id="IPR019627">
    <property type="entry name" value="YAcAr"/>
</dbReference>
<protein>
    <submittedName>
        <fullName evidence="2">Uncharacterized protein DUF2493</fullName>
    </submittedName>
</protein>
<evidence type="ECO:0000259" key="1">
    <source>
        <dbReference type="Pfam" id="PF10686"/>
    </source>
</evidence>
<dbReference type="EMBL" id="QNRK01000010">
    <property type="protein sequence ID" value="RBP14045.1"/>
    <property type="molecule type" value="Genomic_DNA"/>
</dbReference>
<organism evidence="2 3">
    <name type="scientific">Roseiarcus fermentans</name>
    <dbReference type="NCBI Taxonomy" id="1473586"/>
    <lineage>
        <taxon>Bacteria</taxon>
        <taxon>Pseudomonadati</taxon>
        <taxon>Pseudomonadota</taxon>
        <taxon>Alphaproteobacteria</taxon>
        <taxon>Hyphomicrobiales</taxon>
        <taxon>Roseiarcaceae</taxon>
        <taxon>Roseiarcus</taxon>
    </lineage>
</organism>
<name>A0A366FJZ6_9HYPH</name>
<dbReference type="Pfam" id="PF10686">
    <property type="entry name" value="YAcAr"/>
    <property type="match status" value="1"/>
</dbReference>
<dbReference type="AlphaFoldDB" id="A0A366FJZ6"/>
<accession>A0A366FJZ6</accession>
<dbReference type="SUPFAM" id="SSF102405">
    <property type="entry name" value="MCP/YpsA-like"/>
    <property type="match status" value="1"/>
</dbReference>
<dbReference type="RefSeq" id="WP_170153155.1">
    <property type="nucleotide sequence ID" value="NZ_QNRK01000010.1"/>
</dbReference>
<dbReference type="Proteomes" id="UP000253529">
    <property type="component" value="Unassembled WGS sequence"/>
</dbReference>
<gene>
    <name evidence="2" type="ORF">DFR50_11069</name>
</gene>
<proteinExistence type="predicted"/>
<keyword evidence="3" id="KW-1185">Reference proteome</keyword>
<comment type="caution">
    <text evidence="2">The sequence shown here is derived from an EMBL/GenBank/DDBJ whole genome shotgun (WGS) entry which is preliminary data.</text>
</comment>
<sequence>MRVLVCGGRDVEDVEYVEKTLDRLRVARGPFERLLHGDARGVDRIAGKWARDHGVLEWDFLPEWHRVDAEDGLSRNQRMIEVGSPDVVVAFPGGVGTEHMVALAKAAHIEVIEVPPPPRSS</sequence>
<feature type="domain" description="YspA cpYpsA-related SLOG" evidence="1">
    <location>
        <begin position="1"/>
        <end position="66"/>
    </location>
</feature>